<dbReference type="EMBL" id="JAGDFL010001886">
    <property type="protein sequence ID" value="KAG7375200.1"/>
    <property type="molecule type" value="Genomic_DNA"/>
</dbReference>
<reference evidence="1" key="1">
    <citation type="submission" date="2021-02" db="EMBL/GenBank/DDBJ databases">
        <authorList>
            <person name="Palmer J.M."/>
        </authorList>
    </citation>
    <scope>NUCLEOTIDE SEQUENCE</scope>
    <source>
        <strain evidence="1">SCRP23</strain>
    </source>
</reference>
<dbReference type="AlphaFoldDB" id="A0A8T1V4H5"/>
<evidence type="ECO:0000313" key="2">
    <source>
        <dbReference type="Proteomes" id="UP000693981"/>
    </source>
</evidence>
<gene>
    <name evidence="1" type="ORF">PHYBOEH_003192</name>
</gene>
<dbReference type="Proteomes" id="UP000693981">
    <property type="component" value="Unassembled WGS sequence"/>
</dbReference>
<organism evidence="1 2">
    <name type="scientific">Phytophthora boehmeriae</name>
    <dbReference type="NCBI Taxonomy" id="109152"/>
    <lineage>
        <taxon>Eukaryota</taxon>
        <taxon>Sar</taxon>
        <taxon>Stramenopiles</taxon>
        <taxon>Oomycota</taxon>
        <taxon>Peronosporomycetes</taxon>
        <taxon>Peronosporales</taxon>
        <taxon>Peronosporaceae</taxon>
        <taxon>Phytophthora</taxon>
    </lineage>
</organism>
<protein>
    <submittedName>
        <fullName evidence="1">Uncharacterized protein</fullName>
    </submittedName>
</protein>
<keyword evidence="2" id="KW-1185">Reference proteome</keyword>
<proteinExistence type="predicted"/>
<name>A0A8T1V4H5_9STRA</name>
<accession>A0A8T1V4H5</accession>
<sequence length="116" mass="13593">MDEFRTSKLCSCCHQSLEQVRLFTKVKKREEDDEDKVKMTKKLAKEMEEMAKFKKPKLKKFKIVLKRSRNVLRCTDSLCKANLWNRDVNAARNMLELLSSELLGLGRIPAFARRDG</sequence>
<evidence type="ECO:0000313" key="1">
    <source>
        <dbReference type="EMBL" id="KAG7375200.1"/>
    </source>
</evidence>
<comment type="caution">
    <text evidence="1">The sequence shown here is derived from an EMBL/GenBank/DDBJ whole genome shotgun (WGS) entry which is preliminary data.</text>
</comment>